<proteinExistence type="predicted"/>
<keyword evidence="1" id="KW-1133">Transmembrane helix</keyword>
<evidence type="ECO:0000256" key="1">
    <source>
        <dbReference type="SAM" id="Phobius"/>
    </source>
</evidence>
<accession>A0A3B0SYE2</accession>
<feature type="transmembrane region" description="Helical" evidence="1">
    <location>
        <begin position="85"/>
        <end position="102"/>
    </location>
</feature>
<protein>
    <submittedName>
        <fullName evidence="2">Uncharacterized protein</fullName>
    </submittedName>
</protein>
<gene>
    <name evidence="2" type="ORF">MNBD_ACTINO02-219</name>
</gene>
<dbReference type="EMBL" id="UOEK01000337">
    <property type="protein sequence ID" value="VAW06107.1"/>
    <property type="molecule type" value="Genomic_DNA"/>
</dbReference>
<organism evidence="2">
    <name type="scientific">hydrothermal vent metagenome</name>
    <dbReference type="NCBI Taxonomy" id="652676"/>
    <lineage>
        <taxon>unclassified sequences</taxon>
        <taxon>metagenomes</taxon>
        <taxon>ecological metagenomes</taxon>
    </lineage>
</organism>
<feature type="transmembrane region" description="Helical" evidence="1">
    <location>
        <begin position="49"/>
        <end position="73"/>
    </location>
</feature>
<sequence length="163" mass="16558">MHRNRLIALVGVIIGIIGLSLEGLTTEGEALLPTLNAANPAFPDGIPTIWGGLASWAQPVLVVLILAVVVFAVRPDRAKAMDRTSSMVVSVIGVALLAYAVIKMLDAGDSAEGLQAAFAQAASAGAIPAAVTVTTGFGFLILIVGTVLVIFGGAMGFISSDDD</sequence>
<feature type="transmembrane region" description="Helical" evidence="1">
    <location>
        <begin position="137"/>
        <end position="158"/>
    </location>
</feature>
<evidence type="ECO:0000313" key="2">
    <source>
        <dbReference type="EMBL" id="VAW06107.1"/>
    </source>
</evidence>
<keyword evidence="1" id="KW-0812">Transmembrane</keyword>
<name>A0A3B0SYE2_9ZZZZ</name>
<dbReference type="AlphaFoldDB" id="A0A3B0SYE2"/>
<reference evidence="2" key="1">
    <citation type="submission" date="2018-06" db="EMBL/GenBank/DDBJ databases">
        <authorList>
            <person name="Zhirakovskaya E."/>
        </authorList>
    </citation>
    <scope>NUCLEOTIDE SEQUENCE</scope>
</reference>
<keyword evidence="1" id="KW-0472">Membrane</keyword>